<keyword evidence="6" id="KW-0829">Tyrosine-protein kinase</keyword>
<keyword evidence="5 8" id="KW-0067">ATP-binding</keyword>
<feature type="transmembrane region" description="Helical" evidence="9">
    <location>
        <begin position="169"/>
        <end position="189"/>
    </location>
</feature>
<keyword evidence="4 11" id="KW-0418">Kinase</keyword>
<evidence type="ECO:0000256" key="4">
    <source>
        <dbReference type="ARBA" id="ARBA00022777"/>
    </source>
</evidence>
<dbReference type="PANTHER" id="PTHR24416">
    <property type="entry name" value="TYROSINE-PROTEIN KINASE RECEPTOR"/>
    <property type="match status" value="1"/>
</dbReference>
<dbReference type="PROSITE" id="PS50011">
    <property type="entry name" value="PROTEIN_KINASE_DOM"/>
    <property type="match status" value="1"/>
</dbReference>
<dbReference type="Proteomes" id="UP000325440">
    <property type="component" value="Unassembled WGS sequence"/>
</dbReference>
<organism evidence="11 12">
    <name type="scientific">Cinara cedri</name>
    <dbReference type="NCBI Taxonomy" id="506608"/>
    <lineage>
        <taxon>Eukaryota</taxon>
        <taxon>Metazoa</taxon>
        <taxon>Ecdysozoa</taxon>
        <taxon>Arthropoda</taxon>
        <taxon>Hexapoda</taxon>
        <taxon>Insecta</taxon>
        <taxon>Pterygota</taxon>
        <taxon>Neoptera</taxon>
        <taxon>Paraneoptera</taxon>
        <taxon>Hemiptera</taxon>
        <taxon>Sternorrhyncha</taxon>
        <taxon>Aphidomorpha</taxon>
        <taxon>Aphidoidea</taxon>
        <taxon>Aphididae</taxon>
        <taxon>Lachninae</taxon>
        <taxon>Cinara</taxon>
    </lineage>
</organism>
<dbReference type="GO" id="GO:0005886">
    <property type="term" value="C:plasma membrane"/>
    <property type="evidence" value="ECO:0007669"/>
    <property type="project" value="TreeGrafter"/>
</dbReference>
<dbReference type="GO" id="GO:0043121">
    <property type="term" value="F:neurotrophin binding"/>
    <property type="evidence" value="ECO:0007669"/>
    <property type="project" value="TreeGrafter"/>
</dbReference>
<evidence type="ECO:0000256" key="8">
    <source>
        <dbReference type="PROSITE-ProRule" id="PRU10141"/>
    </source>
</evidence>
<feature type="domain" description="Protein kinase" evidence="10">
    <location>
        <begin position="251"/>
        <end position="526"/>
    </location>
</feature>
<dbReference type="GO" id="GO:1990090">
    <property type="term" value="P:cellular response to nerve growth factor stimulus"/>
    <property type="evidence" value="ECO:0007669"/>
    <property type="project" value="TreeGrafter"/>
</dbReference>
<name>A0A5E4NJV3_9HEMI</name>
<dbReference type="GO" id="GO:0005524">
    <property type="term" value="F:ATP binding"/>
    <property type="evidence" value="ECO:0007669"/>
    <property type="project" value="UniProtKB-UniRule"/>
</dbReference>
<evidence type="ECO:0000256" key="6">
    <source>
        <dbReference type="ARBA" id="ARBA00023137"/>
    </source>
</evidence>
<dbReference type="CDD" id="cd00192">
    <property type="entry name" value="PTKc"/>
    <property type="match status" value="1"/>
</dbReference>
<evidence type="ECO:0000259" key="10">
    <source>
        <dbReference type="PROSITE" id="PS50011"/>
    </source>
</evidence>
<evidence type="ECO:0000256" key="2">
    <source>
        <dbReference type="ARBA" id="ARBA00022679"/>
    </source>
</evidence>
<dbReference type="GO" id="GO:0030424">
    <property type="term" value="C:axon"/>
    <property type="evidence" value="ECO:0007669"/>
    <property type="project" value="TreeGrafter"/>
</dbReference>
<dbReference type="EMBL" id="CABPRJ010002374">
    <property type="protein sequence ID" value="VVC44017.1"/>
    <property type="molecule type" value="Genomic_DNA"/>
</dbReference>
<protein>
    <submittedName>
        <fullName evidence="11">Protein kinase, ATP binding site,Tyrosine-protein kinase, active site,Protein kinase domain,Protein</fullName>
    </submittedName>
</protein>
<dbReference type="PRINTS" id="PR00109">
    <property type="entry name" value="TYRKINASE"/>
</dbReference>
<dbReference type="PROSITE" id="PS00107">
    <property type="entry name" value="PROTEIN_KINASE_ATP"/>
    <property type="match status" value="1"/>
</dbReference>
<keyword evidence="9" id="KW-0472">Membrane</keyword>
<keyword evidence="9" id="KW-1133">Transmembrane helix</keyword>
<keyword evidence="9" id="KW-0812">Transmembrane</keyword>
<feature type="binding site" evidence="8">
    <location>
        <position position="283"/>
    </location>
    <ligand>
        <name>ATP</name>
        <dbReference type="ChEBI" id="CHEBI:30616"/>
    </ligand>
</feature>
<evidence type="ECO:0000313" key="11">
    <source>
        <dbReference type="EMBL" id="VVC44017.1"/>
    </source>
</evidence>
<dbReference type="InterPro" id="IPR008266">
    <property type="entry name" value="Tyr_kinase_AS"/>
</dbReference>
<dbReference type="AlphaFoldDB" id="A0A5E4NJV3"/>
<dbReference type="GO" id="GO:0004714">
    <property type="term" value="F:transmembrane receptor protein tyrosine kinase activity"/>
    <property type="evidence" value="ECO:0007669"/>
    <property type="project" value="UniProtKB-EC"/>
</dbReference>
<keyword evidence="3 8" id="KW-0547">Nucleotide-binding</keyword>
<sequence length="586" mass="66804">MRIVDRRQRAPTGLDEEYESSTIPMTIISHSFSMVNIGRRTGSCVDMKPCGLEAACKQIDINTYRCICPYDKSQPTEDGKCPRRMTVPVNPKPFINLSINKNEQKSPQPTLLNYTATKTTTTKTTPSITTTTSYPINTTNDVFNYNATFFPWKEQLDVNLFGYMLRLNLFMLVAALIAIILTVVFILIACLTRKTKCCCKKKNVNKTDPPVVPLMKGILQDDCFALNPQYDSPTPKTKETILIPYLSKSCISSMEEIGQGFFGQVFRGIMKHRDGRLETVAIKMLKDHSNSEAKEDFMREVEIMTYFRHPNILTLIGVCPEENKCSPWMIFEFMEFGDLTSVLRNSSDQFTIGSPSLPSLNRVSEYHYQDALLIISLQISAGMKYLASQRFVHRDLACRNCLVSHNLTVKIADFGMSRDIYTCDYYKVGGSRLLPVRWMSPESVVYGKFTLESDVWSFGVVLWEIYSLGKQPYYGYSNDEVLKIIHDGILLDIPLNCPPVICVLMNGCWKSDPKERLRFVDIHERLKNVTRQPELDSPLPRPPALPAIVDHLSLRKIPSEELLDVDNYLQPDEPDNTVEYIMPLPY</sequence>
<dbReference type="GO" id="GO:0005030">
    <property type="term" value="F:neurotrophin receptor activity"/>
    <property type="evidence" value="ECO:0007669"/>
    <property type="project" value="TreeGrafter"/>
</dbReference>
<dbReference type="GO" id="GO:0043235">
    <property type="term" value="C:receptor complex"/>
    <property type="evidence" value="ECO:0007669"/>
    <property type="project" value="TreeGrafter"/>
</dbReference>
<dbReference type="GO" id="GO:0007169">
    <property type="term" value="P:cell surface receptor protein tyrosine kinase signaling pathway"/>
    <property type="evidence" value="ECO:0007669"/>
    <property type="project" value="TreeGrafter"/>
</dbReference>
<dbReference type="Gene3D" id="1.10.510.10">
    <property type="entry name" value="Transferase(Phosphotransferase) domain 1"/>
    <property type="match status" value="1"/>
</dbReference>
<keyword evidence="12" id="KW-1185">Reference proteome</keyword>
<dbReference type="InterPro" id="IPR001245">
    <property type="entry name" value="Ser-Thr/Tyr_kinase_cat_dom"/>
</dbReference>
<dbReference type="InterPro" id="IPR011009">
    <property type="entry name" value="Kinase-like_dom_sf"/>
</dbReference>
<evidence type="ECO:0000256" key="3">
    <source>
        <dbReference type="ARBA" id="ARBA00022741"/>
    </source>
</evidence>
<dbReference type="InterPro" id="IPR017441">
    <property type="entry name" value="Protein_kinase_ATP_BS"/>
</dbReference>
<proteinExistence type="predicted"/>
<comment type="catalytic activity">
    <reaction evidence="7">
        <text>L-tyrosyl-[protein] + ATP = O-phospho-L-tyrosyl-[protein] + ADP + H(+)</text>
        <dbReference type="Rhea" id="RHEA:10596"/>
        <dbReference type="Rhea" id="RHEA-COMP:10136"/>
        <dbReference type="Rhea" id="RHEA-COMP:20101"/>
        <dbReference type="ChEBI" id="CHEBI:15378"/>
        <dbReference type="ChEBI" id="CHEBI:30616"/>
        <dbReference type="ChEBI" id="CHEBI:46858"/>
        <dbReference type="ChEBI" id="CHEBI:61978"/>
        <dbReference type="ChEBI" id="CHEBI:456216"/>
        <dbReference type="EC" id="2.7.10.1"/>
    </reaction>
</comment>
<dbReference type="InterPro" id="IPR020635">
    <property type="entry name" value="Tyr_kinase_cat_dom"/>
</dbReference>
<evidence type="ECO:0000256" key="7">
    <source>
        <dbReference type="ARBA" id="ARBA00051243"/>
    </source>
</evidence>
<dbReference type="Pfam" id="PF07714">
    <property type="entry name" value="PK_Tyr_Ser-Thr"/>
    <property type="match status" value="1"/>
</dbReference>
<reference evidence="11 12" key="1">
    <citation type="submission" date="2019-08" db="EMBL/GenBank/DDBJ databases">
        <authorList>
            <person name="Alioto T."/>
            <person name="Alioto T."/>
            <person name="Gomez Garrido J."/>
        </authorList>
    </citation>
    <scope>NUCLEOTIDE SEQUENCE [LARGE SCALE GENOMIC DNA]</scope>
</reference>
<keyword evidence="2" id="KW-0808">Transferase</keyword>
<dbReference type="GO" id="GO:0051897">
    <property type="term" value="P:positive regulation of phosphatidylinositol 3-kinase/protein kinase B signal transduction"/>
    <property type="evidence" value="ECO:0007669"/>
    <property type="project" value="TreeGrafter"/>
</dbReference>
<dbReference type="InterPro" id="IPR000719">
    <property type="entry name" value="Prot_kinase_dom"/>
</dbReference>
<evidence type="ECO:0000256" key="9">
    <source>
        <dbReference type="SAM" id="Phobius"/>
    </source>
</evidence>
<dbReference type="SUPFAM" id="SSF56112">
    <property type="entry name" value="Protein kinase-like (PK-like)"/>
    <property type="match status" value="1"/>
</dbReference>
<dbReference type="InterPro" id="IPR050122">
    <property type="entry name" value="RTK"/>
</dbReference>
<evidence type="ECO:0000256" key="5">
    <source>
        <dbReference type="ARBA" id="ARBA00022840"/>
    </source>
</evidence>
<evidence type="ECO:0000256" key="1">
    <source>
        <dbReference type="ARBA" id="ARBA00004167"/>
    </source>
</evidence>
<gene>
    <name evidence="11" type="ORF">CINCED_3A003180</name>
</gene>
<accession>A0A5E4NJV3</accession>
<dbReference type="PANTHER" id="PTHR24416:SF619">
    <property type="entry name" value="TYROSINE-PROTEIN KINASE TRANSMEMBRANE RECEPTOR ROR-LIKE PROTEIN"/>
    <property type="match status" value="1"/>
</dbReference>
<dbReference type="SMART" id="SM00219">
    <property type="entry name" value="TyrKc"/>
    <property type="match status" value="1"/>
</dbReference>
<comment type="subcellular location">
    <subcellularLocation>
        <location evidence="1">Membrane</location>
        <topology evidence="1">Single-pass membrane protein</topology>
    </subcellularLocation>
</comment>
<evidence type="ECO:0000313" key="12">
    <source>
        <dbReference type="Proteomes" id="UP000325440"/>
    </source>
</evidence>
<dbReference type="OrthoDB" id="2431000at2759"/>
<dbReference type="PROSITE" id="PS00109">
    <property type="entry name" value="PROTEIN_KINASE_TYR"/>
    <property type="match status" value="1"/>
</dbReference>
<dbReference type="FunFam" id="1.10.510.10:FF:000554">
    <property type="entry name" value="Predicted protein"/>
    <property type="match status" value="1"/>
</dbReference>
<dbReference type="Gene3D" id="3.30.200.20">
    <property type="entry name" value="Phosphorylase Kinase, domain 1"/>
    <property type="match status" value="1"/>
</dbReference>
<dbReference type="GO" id="GO:0010976">
    <property type="term" value="P:positive regulation of neuron projection development"/>
    <property type="evidence" value="ECO:0007669"/>
    <property type="project" value="TreeGrafter"/>
</dbReference>